<dbReference type="EMBL" id="PYGB01000001">
    <property type="protein sequence ID" value="PSK88378.1"/>
    <property type="molecule type" value="Genomic_DNA"/>
</dbReference>
<dbReference type="AlphaFoldDB" id="A0A1X6YN18"/>
<dbReference type="Proteomes" id="UP000240624">
    <property type="component" value="Unassembled WGS sequence"/>
</dbReference>
<name>A0A1X6YN18_9RHOB</name>
<accession>A0A1X6YN18</accession>
<dbReference type="EMBL" id="FWFY01000002">
    <property type="protein sequence ID" value="SLN26176.1"/>
    <property type="molecule type" value="Genomic_DNA"/>
</dbReference>
<protein>
    <submittedName>
        <fullName evidence="2">General stress protein A</fullName>
    </submittedName>
    <submittedName>
        <fullName evidence="1">Lipopolysaccharide biosynthesis glycosyltransferase</fullName>
    </submittedName>
</protein>
<sequence length="346" mass="39114">MSDAATRPAEHPDAAIFACDAGHLAYAYAAAMGIHHAEPERRFDIVIATPDLSPVPEVARRGPIRFRRIDVSAIPPFRHGNPRITVGTFFRHLLPEILRDEYGALFYMDTDTWMRRPGLQGLFDRRPRGVPLAAVASFIYRPDLLERPHPVSPRAERVLGAFAGTNGDYWQSGVQMIDIEAHLKARVAERLFSYVETHHDLLERHRLGDQGALNAVFADEIVLLSPLWNWHHEDWHHPDLLERFDPHILHFTGRAKPWMLADEPLVGEVNPDWFAALSQWSPDFSPEARRGSAAWFEANPVFRLRPLDALHRRAHVAVMRHKARRLAIGASGQAAMQALIDAAEVA</sequence>
<evidence type="ECO:0000313" key="4">
    <source>
        <dbReference type="Proteomes" id="UP000240624"/>
    </source>
</evidence>
<dbReference type="InterPro" id="IPR002495">
    <property type="entry name" value="Glyco_trans_8"/>
</dbReference>
<evidence type="ECO:0000313" key="1">
    <source>
        <dbReference type="EMBL" id="PSK88378.1"/>
    </source>
</evidence>
<dbReference type="RefSeq" id="WP_085895219.1">
    <property type="nucleotide sequence ID" value="NZ_FWFY01000002.1"/>
</dbReference>
<dbReference type="OrthoDB" id="5672604at2"/>
<dbReference type="Pfam" id="PF01501">
    <property type="entry name" value="Glyco_transf_8"/>
    <property type="match status" value="1"/>
</dbReference>
<dbReference type="Gene3D" id="3.90.550.10">
    <property type="entry name" value="Spore Coat Polysaccharide Biosynthesis Protein SpsA, Chain A"/>
    <property type="match status" value="1"/>
</dbReference>
<proteinExistence type="predicted"/>
<keyword evidence="1" id="KW-0808">Transferase</keyword>
<reference evidence="1 4" key="2">
    <citation type="submission" date="2018-03" db="EMBL/GenBank/DDBJ databases">
        <title>Genomic Encyclopedia of Archaeal and Bacterial Type Strains, Phase II (KMG-II): from individual species to whole genera.</title>
        <authorList>
            <person name="Goeker M."/>
        </authorList>
    </citation>
    <scope>NUCLEOTIDE SEQUENCE [LARGE SCALE GENOMIC DNA]</scope>
    <source>
        <strain evidence="1 4">DSM 29956</strain>
    </source>
</reference>
<evidence type="ECO:0000313" key="2">
    <source>
        <dbReference type="EMBL" id="SLN26176.1"/>
    </source>
</evidence>
<dbReference type="SUPFAM" id="SSF53448">
    <property type="entry name" value="Nucleotide-diphospho-sugar transferases"/>
    <property type="match status" value="1"/>
</dbReference>
<dbReference type="GO" id="GO:0016757">
    <property type="term" value="F:glycosyltransferase activity"/>
    <property type="evidence" value="ECO:0007669"/>
    <property type="project" value="InterPro"/>
</dbReference>
<gene>
    <name evidence="2" type="primary">gspA_2</name>
    <name evidence="1" type="ORF">CLV79_101214</name>
    <name evidence="2" type="ORF">LOS8367_00872</name>
</gene>
<dbReference type="InterPro" id="IPR029044">
    <property type="entry name" value="Nucleotide-diphossugar_trans"/>
</dbReference>
<evidence type="ECO:0000313" key="3">
    <source>
        <dbReference type="Proteomes" id="UP000193495"/>
    </source>
</evidence>
<dbReference type="Proteomes" id="UP000193495">
    <property type="component" value="Unassembled WGS sequence"/>
</dbReference>
<reference evidence="2 3" key="1">
    <citation type="submission" date="2017-03" db="EMBL/GenBank/DDBJ databases">
        <authorList>
            <person name="Afonso C.L."/>
            <person name="Miller P.J."/>
            <person name="Scott M.A."/>
            <person name="Spackman E."/>
            <person name="Goraichik I."/>
            <person name="Dimitrov K.M."/>
            <person name="Suarez D.L."/>
            <person name="Swayne D.E."/>
        </authorList>
    </citation>
    <scope>NUCLEOTIDE SEQUENCE [LARGE SCALE GENOMIC DNA]</scope>
    <source>
        <strain evidence="2 3">CECT 8367</strain>
    </source>
</reference>
<organism evidence="2 3">
    <name type="scientific">Limimaricola soesokkakensis</name>
    <dbReference type="NCBI Taxonomy" id="1343159"/>
    <lineage>
        <taxon>Bacteria</taxon>
        <taxon>Pseudomonadati</taxon>
        <taxon>Pseudomonadota</taxon>
        <taxon>Alphaproteobacteria</taxon>
        <taxon>Rhodobacterales</taxon>
        <taxon>Paracoccaceae</taxon>
        <taxon>Limimaricola</taxon>
    </lineage>
</organism>
<keyword evidence="4" id="KW-1185">Reference proteome</keyword>